<evidence type="ECO:0000256" key="1">
    <source>
        <dbReference type="SAM" id="SignalP"/>
    </source>
</evidence>
<gene>
    <name evidence="2" type="ORF">MSZNOR_1573</name>
</gene>
<sequence>MSVPKPKQTRNVLKRHFMPYVLLMALCGTSVSAEETRIMLRVKGVDSKFIGSGVGGIRTVVEDAETGEILDQGWITGGTGDTKRLMETPLQRGQQLADDNTAGYLARLELAEPRLLRFKIFGPYGQRQSLQEASVTSWIVPGKHITGDGIIIHLPGFIVRGGISGPEKGKARLEAEVTMMCGCPISKGGLWDADKYEVRALLKRDGKAAGEYPLAFTGKVNHFAVQVPAADNGDYEAVIYAYDPRTGNTGVDRVVFTVR</sequence>
<evidence type="ECO:0000313" key="3">
    <source>
        <dbReference type="Proteomes" id="UP001162030"/>
    </source>
</evidence>
<keyword evidence="1" id="KW-0732">Signal</keyword>
<dbReference type="Proteomes" id="UP001162030">
    <property type="component" value="Chromosome"/>
</dbReference>
<feature type="chain" id="PRO_5045548911" evidence="1">
    <location>
        <begin position="34"/>
        <end position="259"/>
    </location>
</feature>
<accession>A0ABM9I0H1</accession>
<feature type="signal peptide" evidence="1">
    <location>
        <begin position="1"/>
        <end position="33"/>
    </location>
</feature>
<evidence type="ECO:0000313" key="2">
    <source>
        <dbReference type="EMBL" id="CAI8800000.1"/>
    </source>
</evidence>
<reference evidence="2 3" key="1">
    <citation type="submission" date="2023-03" db="EMBL/GenBank/DDBJ databases">
        <authorList>
            <person name="Pearce D."/>
        </authorList>
    </citation>
    <scope>NUCLEOTIDE SEQUENCE [LARGE SCALE GENOMIC DNA]</scope>
    <source>
        <strain evidence="2">Msz</strain>
    </source>
</reference>
<keyword evidence="3" id="KW-1185">Reference proteome</keyword>
<name>A0ABM9I0H1_9GAMM</name>
<organism evidence="2 3">
    <name type="scientific">Methylocaldum szegediense</name>
    <dbReference type="NCBI Taxonomy" id="73780"/>
    <lineage>
        <taxon>Bacteria</taxon>
        <taxon>Pseudomonadati</taxon>
        <taxon>Pseudomonadota</taxon>
        <taxon>Gammaproteobacteria</taxon>
        <taxon>Methylococcales</taxon>
        <taxon>Methylococcaceae</taxon>
        <taxon>Methylocaldum</taxon>
    </lineage>
</organism>
<dbReference type="EMBL" id="OX458333">
    <property type="protein sequence ID" value="CAI8800000.1"/>
    <property type="molecule type" value="Genomic_DNA"/>
</dbReference>
<protein>
    <submittedName>
        <fullName evidence="2">Uncharacterized protein</fullName>
    </submittedName>
</protein>
<proteinExistence type="predicted"/>
<dbReference type="RefSeq" id="WP_202901150.1">
    <property type="nucleotide sequence ID" value="NZ_OX458333.1"/>
</dbReference>